<comment type="similarity">
    <text evidence="14">Belongs to the calcium channel alpha-1 subunit (TC 1.A.1.11) family.</text>
</comment>
<evidence type="ECO:0000256" key="11">
    <source>
        <dbReference type="ARBA" id="ARBA00023136"/>
    </source>
</evidence>
<feature type="region of interest" description="Disordered" evidence="16">
    <location>
        <begin position="137"/>
        <end position="172"/>
    </location>
</feature>
<feature type="transmembrane region" description="Helical" evidence="17">
    <location>
        <begin position="875"/>
        <end position="903"/>
    </location>
</feature>
<feature type="transmembrane region" description="Helical" evidence="17">
    <location>
        <begin position="1755"/>
        <end position="1774"/>
    </location>
</feature>
<evidence type="ECO:0000256" key="10">
    <source>
        <dbReference type="ARBA" id="ARBA00023065"/>
    </source>
</evidence>
<reference evidence="19 20" key="1">
    <citation type="journal article" date="2016" name="Mol. Biol. Evol.">
        <title>Comparative Genomics of Early-Diverging Mushroom-Forming Fungi Provides Insights into the Origins of Lignocellulose Decay Capabilities.</title>
        <authorList>
            <person name="Nagy L.G."/>
            <person name="Riley R."/>
            <person name="Tritt A."/>
            <person name="Adam C."/>
            <person name="Daum C."/>
            <person name="Floudas D."/>
            <person name="Sun H."/>
            <person name="Yadav J.S."/>
            <person name="Pangilinan J."/>
            <person name="Larsson K.H."/>
            <person name="Matsuura K."/>
            <person name="Barry K."/>
            <person name="Labutti K."/>
            <person name="Kuo R."/>
            <person name="Ohm R.A."/>
            <person name="Bhattacharya S.S."/>
            <person name="Shirouzu T."/>
            <person name="Yoshinaga Y."/>
            <person name="Martin F.M."/>
            <person name="Grigoriev I.V."/>
            <person name="Hibbett D.S."/>
        </authorList>
    </citation>
    <scope>NUCLEOTIDE SEQUENCE [LARGE SCALE GENOMIC DNA]</scope>
    <source>
        <strain evidence="19 20">CBS 109695</strain>
    </source>
</reference>
<feature type="transmembrane region" description="Helical" evidence="17">
    <location>
        <begin position="923"/>
        <end position="944"/>
    </location>
</feature>
<evidence type="ECO:0000256" key="7">
    <source>
        <dbReference type="ARBA" id="ARBA00022837"/>
    </source>
</evidence>
<evidence type="ECO:0000256" key="15">
    <source>
        <dbReference type="ARBA" id="ARBA00067459"/>
    </source>
</evidence>
<dbReference type="Proteomes" id="UP000076532">
    <property type="component" value="Unassembled WGS sequence"/>
</dbReference>
<feature type="region of interest" description="Disordered" evidence="16">
    <location>
        <begin position="216"/>
        <end position="242"/>
    </location>
</feature>
<feature type="transmembrane region" description="Helical" evidence="17">
    <location>
        <begin position="1343"/>
        <end position="1362"/>
    </location>
</feature>
<feature type="transmembrane region" description="Helical" evidence="17">
    <location>
        <begin position="1203"/>
        <end position="1223"/>
    </location>
</feature>
<evidence type="ECO:0000256" key="6">
    <source>
        <dbReference type="ARBA" id="ARBA00022692"/>
    </source>
</evidence>
<sequence length="2101" mass="235732">MVDLKRNSLHHSSDNSASSAVDLSPGLAPSTPSSPALTPADNSANRARRRTSWGRIDIGQDPLRFDLPMDAGPSRVDRSAYAAVSDDVFFSPTEATHPPISYSFTGEPDPPYGVPRSTYRTGLMGQSSASLISRDSESIKDDDEAGLTSNVSNTAGWEGDMSHDAERIGGIPPRRRTTLRYSATPSPLKRTETAIRNMSRGFRRVSLRVVNIGGNPMEDSVRLPDGDEDDMAREEEKEEEQLPDLRKEMPIRGRTLGIFGPQSRVRLALYNFLVHPWTEPIVLLSIIVNAVVLTLQASHTDLAAPDDGDMTPVKGYFHAWEDWALFVLFVFFTLEAFARICVAGFLLDPEIPISALFSPTNTTTSTATSLAPDPGSSVSRQPSLARRITFRQKLRRMQRNIAQPFRLAPSAPVRTPSHDSPHDPSRNGVPHTPTALEKTQQKIAHLRDPSQNNFFSKALRSDNSDAISLPFRLNVLSVHDKVHRNIPYLRQSWSRIDFVAITSFWISFVLSLTGVERGTYHIGLFRAMSVLRTARLLAISSGTTTIMRSLKTARPLLTSVAYFVLFAMVLFSIIGVQAFAGSLRRNCFVNPILGEDYVKLTEQFCGGHVDPSTLQKTSYIQLDGIPANSTKGYICPLGQTCMESSNPYTGVESFDTIYFAALQVVIVASANGWSPLMYDMIDAEFFISCLFFIVCIVVLNFWLINLFVAVITNTFSAIRSDTKKSAFGAAPLGPVVDEQDEGWAVGRQVSKNNWLKIFYQYIRWCWVFLALASLVLQATRTAEVSATHQAILDTGEFAITLAFDLEIVIRFLAELPEWRAFFHHGHNWLDLILVIGSSIIQIPAIRGSEVYVWFTAFQLARFYRVILEVPRMKPLMLAVFGNMYGLVNMSLFLLLVNFIASLVSIQLLRGDMSTTNTVNFSQIFNAFLGIYQIFSSENWTDVLYATIQAEIPLGQAVILGIFMSSWLLFANFIVLQMFIAVINENFNVAEESKKGQQATDYWATRQPQTGHVPWLRRLNPYRWVKAAPVSVRVENLPSELVLPMQKSLVQDYNMTGQEGRNAVLSAAKDRRGAGHYPSKSLTMLQQLFAGDSRSNDIPMSNLRQARRDSATPQDPNEEETERHLEILAAFNTSEGATAEDIDDADKERRALKADFIRDHPTFDKSLWVFSQKNRLRQFCQKLVQPAGGERIFGKPFSPIAHPFFQLILLLIVIGGIVVESIATPVYRREFYSRNGLVRGAWFDIAEAAFGIALILEFIIKVIADGFAFTPNAYLRSIWNVLDLLILGGLIVNVTTSLVFIGGLSRFTRSLKALRALRLITLIEIMRNTFQSLILSGVSRILDAAVLAILYMIPYAVWGLNIFSGKMNSCNDTGDTIAEMGDCVGEFGSAVLGDSSDKFGFLVPRVWDNPAPSTTFSFDTFRGSLLILFEIVSLEGWVDVMQVATSIVGPNQQPQPNSSQVNAIFFLIYNLLGGVVILTLFVSIIIGNFSSKTGTAFLTQPQREWIDLQKLITRQKPSKRPTVRPSWSVRAWCFDRAVNKHGWWSRMMTGLFIIHIFALMTQTFSTNDNTADRIRNYFFLVVTFVYVIDIIVRLFGLGWQSFKANGWNLFDIVVGGGSFITSLVVNFGTTTFAIEQLQKLFLVSIALKLVQRTNNLNKLFKTAMASLPVIVSLLSLWLILFVFFAILYVEVFGLTKWNSAETRTQNYSTMGSALVMLAFMSTGEGWNQYMHDYALVYPRCTNASTGMDSDSDCGSIGWAFSLFIAWNLLSMYIFVNMFTGVVVENFSYVFQTTGGAKSITREEMRAFKKVWAEFANKKTGYLERNRFVAFFAKLSGIFETRIYPVEHSIRNIMDACREDPSHETMWPSKIVADVDIHQLNKVLSTIDYSAIRKRRALYSRLYHEASISHQSGKGISFTNMLSMLAHHKIIVDRDALILKDLVVRTETNKLVTDLVNLDRVRSLLKMISHRRRFLAHRQHTHMMRMQQQDIPAIVVEISPSTPPPSTTRDITSARGNSPGRMSDYSPSPVEHRLPDFTLGEPNRTSLQRSRRTSEMSTLTTDLSLGKYMRDSSPIDEDPQSVISSTQQSLWEDMMIEAEEDEA</sequence>
<dbReference type="GO" id="GO:0005891">
    <property type="term" value="C:voltage-gated calcium channel complex"/>
    <property type="evidence" value="ECO:0007669"/>
    <property type="project" value="TreeGrafter"/>
</dbReference>
<keyword evidence="2" id="KW-0813">Transport</keyword>
<keyword evidence="7" id="KW-0106">Calcium</keyword>
<evidence type="ECO:0000256" key="1">
    <source>
        <dbReference type="ARBA" id="ARBA00004651"/>
    </source>
</evidence>
<feature type="transmembrane region" description="Helical" evidence="17">
    <location>
        <begin position="1244"/>
        <end position="1263"/>
    </location>
</feature>
<dbReference type="Gene3D" id="1.20.120.350">
    <property type="entry name" value="Voltage-gated potassium channels. Chain C"/>
    <property type="match status" value="3"/>
</dbReference>
<feature type="transmembrane region" description="Helical" evidence="17">
    <location>
        <begin position="560"/>
        <end position="580"/>
    </location>
</feature>
<dbReference type="GO" id="GO:0008331">
    <property type="term" value="F:high voltage-gated calcium channel activity"/>
    <property type="evidence" value="ECO:0007669"/>
    <property type="project" value="TreeGrafter"/>
</dbReference>
<evidence type="ECO:0000313" key="20">
    <source>
        <dbReference type="Proteomes" id="UP000076532"/>
    </source>
</evidence>
<evidence type="ECO:0000256" key="17">
    <source>
        <dbReference type="SAM" id="Phobius"/>
    </source>
</evidence>
<evidence type="ECO:0000256" key="3">
    <source>
        <dbReference type="ARBA" id="ARBA00022475"/>
    </source>
</evidence>
<feature type="domain" description="Ion transport" evidence="18">
    <location>
        <begin position="487"/>
        <end position="722"/>
    </location>
</feature>
<evidence type="ECO:0000256" key="4">
    <source>
        <dbReference type="ARBA" id="ARBA00022568"/>
    </source>
</evidence>
<feature type="transmembrane region" description="Helical" evidence="17">
    <location>
        <begin position="656"/>
        <end position="673"/>
    </location>
</feature>
<evidence type="ECO:0000256" key="13">
    <source>
        <dbReference type="ARBA" id="ARBA00023303"/>
    </source>
</evidence>
<feature type="domain" description="Ion transport" evidence="18">
    <location>
        <begin position="1541"/>
        <end position="1790"/>
    </location>
</feature>
<evidence type="ECO:0000256" key="8">
    <source>
        <dbReference type="ARBA" id="ARBA00022882"/>
    </source>
</evidence>
<feature type="domain" description="Ion transport" evidence="18">
    <location>
        <begin position="1203"/>
        <end position="1492"/>
    </location>
</feature>
<comment type="subcellular location">
    <subcellularLocation>
        <location evidence="1">Cell membrane</location>
        <topology evidence="1">Multi-pass membrane protein</topology>
    </subcellularLocation>
</comment>
<feature type="transmembrane region" description="Helical" evidence="17">
    <location>
        <begin position="1283"/>
        <end position="1303"/>
    </location>
</feature>
<feature type="compositionally biased region" description="Low complexity" evidence="16">
    <location>
        <begin position="14"/>
        <end position="40"/>
    </location>
</feature>
<evidence type="ECO:0000259" key="18">
    <source>
        <dbReference type="Pfam" id="PF00520"/>
    </source>
</evidence>
<keyword evidence="4" id="KW-0109">Calcium transport</keyword>
<keyword evidence="3" id="KW-1003">Cell membrane</keyword>
<keyword evidence="10" id="KW-0406">Ion transport</keyword>
<dbReference type="InterPro" id="IPR005821">
    <property type="entry name" value="Ion_trans_dom"/>
</dbReference>
<feature type="transmembrane region" description="Helical" evidence="17">
    <location>
        <begin position="761"/>
        <end position="778"/>
    </location>
</feature>
<keyword evidence="11 17" id="KW-0472">Membrane</keyword>
<dbReference type="FunFam" id="1.10.287.70:FF:000093">
    <property type="entry name" value="Calcium channel subunit Cch1"/>
    <property type="match status" value="1"/>
</dbReference>
<evidence type="ECO:0000313" key="19">
    <source>
        <dbReference type="EMBL" id="KZP12194.1"/>
    </source>
</evidence>
<name>A0A166B1Y9_9AGAM</name>
<keyword evidence="8" id="KW-0851">Voltage-gated channel</keyword>
<dbReference type="PANTHER" id="PTHR45628:SF7">
    <property type="entry name" value="VOLTAGE-DEPENDENT CALCIUM CHANNEL TYPE A SUBUNIT ALPHA-1"/>
    <property type="match status" value="1"/>
</dbReference>
<keyword evidence="12" id="KW-0325">Glycoprotein</keyword>
<dbReference type="EMBL" id="KV417651">
    <property type="protein sequence ID" value="KZP12194.1"/>
    <property type="molecule type" value="Genomic_DNA"/>
</dbReference>
<feature type="region of interest" description="Disordered" evidence="16">
    <location>
        <begin position="1093"/>
        <end position="1121"/>
    </location>
</feature>
<keyword evidence="13" id="KW-0407">Ion channel</keyword>
<evidence type="ECO:0000256" key="16">
    <source>
        <dbReference type="SAM" id="MobiDB-lite"/>
    </source>
</evidence>
<feature type="transmembrane region" description="Helical" evidence="17">
    <location>
        <begin position="1542"/>
        <end position="1564"/>
    </location>
</feature>
<feature type="transmembrane region" description="Helical" evidence="17">
    <location>
        <begin position="956"/>
        <end position="982"/>
    </location>
</feature>
<feature type="region of interest" description="Disordered" evidence="16">
    <location>
        <begin position="1"/>
        <end position="55"/>
    </location>
</feature>
<dbReference type="InterPro" id="IPR050599">
    <property type="entry name" value="VDCC_alpha-1_subunit"/>
</dbReference>
<dbReference type="Pfam" id="PF00520">
    <property type="entry name" value="Ion_trans"/>
    <property type="match status" value="4"/>
</dbReference>
<feature type="domain" description="Ion transport" evidence="18">
    <location>
        <begin position="760"/>
        <end position="992"/>
    </location>
</feature>
<feature type="transmembrane region" description="Helical" evidence="17">
    <location>
        <begin position="1611"/>
        <end position="1633"/>
    </location>
</feature>
<dbReference type="Gene3D" id="1.10.287.70">
    <property type="match status" value="4"/>
</dbReference>
<keyword evidence="20" id="KW-1185">Reference proteome</keyword>
<feature type="transmembrane region" description="Helical" evidence="17">
    <location>
        <begin position="1462"/>
        <end position="1485"/>
    </location>
</feature>
<feature type="transmembrane region" description="Helical" evidence="17">
    <location>
        <begin position="1666"/>
        <end position="1688"/>
    </location>
</feature>
<keyword evidence="9 17" id="KW-1133">Transmembrane helix</keyword>
<dbReference type="STRING" id="436010.A0A166B1Y9"/>
<evidence type="ECO:0000256" key="5">
    <source>
        <dbReference type="ARBA" id="ARBA00022673"/>
    </source>
</evidence>
<organism evidence="19 20">
    <name type="scientific">Athelia psychrophila</name>
    <dbReference type="NCBI Taxonomy" id="1759441"/>
    <lineage>
        <taxon>Eukaryota</taxon>
        <taxon>Fungi</taxon>
        <taxon>Dikarya</taxon>
        <taxon>Basidiomycota</taxon>
        <taxon>Agaricomycotina</taxon>
        <taxon>Agaricomycetes</taxon>
        <taxon>Agaricomycetidae</taxon>
        <taxon>Atheliales</taxon>
        <taxon>Atheliaceae</taxon>
        <taxon>Athelia</taxon>
    </lineage>
</organism>
<proteinExistence type="inferred from homology"/>
<feature type="transmembrane region" description="Helical" evidence="17">
    <location>
        <begin position="496"/>
        <end position="514"/>
    </location>
</feature>
<dbReference type="OrthoDB" id="416585at2759"/>
<keyword evidence="5" id="KW-0107">Calcium channel</keyword>
<dbReference type="InterPro" id="IPR027359">
    <property type="entry name" value="Volt_channel_dom_sf"/>
</dbReference>
<gene>
    <name evidence="19" type="ORF">FIBSPDRAFT_1050220</name>
</gene>
<feature type="compositionally biased region" description="Basic and acidic residues" evidence="16">
    <location>
        <begin position="416"/>
        <end position="425"/>
    </location>
</feature>
<evidence type="ECO:0000256" key="2">
    <source>
        <dbReference type="ARBA" id="ARBA00022448"/>
    </source>
</evidence>
<protein>
    <recommendedName>
        <fullName evidence="15">Calcium-channel protein CCH1</fullName>
    </recommendedName>
</protein>
<feature type="region of interest" description="Disordered" evidence="16">
    <location>
        <begin position="408"/>
        <end position="433"/>
    </location>
</feature>
<feature type="region of interest" description="Disordered" evidence="16">
    <location>
        <begin position="1996"/>
        <end position="2086"/>
    </location>
</feature>
<keyword evidence="6 17" id="KW-0812">Transmembrane</keyword>
<dbReference type="PANTHER" id="PTHR45628">
    <property type="entry name" value="VOLTAGE-DEPENDENT CALCIUM CHANNEL TYPE A SUBUNIT ALPHA-1"/>
    <property type="match status" value="1"/>
</dbReference>
<evidence type="ECO:0000256" key="14">
    <source>
        <dbReference type="ARBA" id="ARBA00061395"/>
    </source>
</evidence>
<dbReference type="GO" id="GO:0098703">
    <property type="term" value="P:calcium ion import across plasma membrane"/>
    <property type="evidence" value="ECO:0007669"/>
    <property type="project" value="TreeGrafter"/>
</dbReference>
<evidence type="ECO:0000256" key="12">
    <source>
        <dbReference type="ARBA" id="ARBA00023180"/>
    </source>
</evidence>
<dbReference type="SUPFAM" id="SSF81324">
    <property type="entry name" value="Voltage-gated potassium channels"/>
    <property type="match status" value="4"/>
</dbReference>
<feature type="transmembrane region" description="Helical" evidence="17">
    <location>
        <begin position="685"/>
        <end position="711"/>
    </location>
</feature>
<evidence type="ECO:0000256" key="9">
    <source>
        <dbReference type="ARBA" id="ARBA00022989"/>
    </source>
</evidence>
<accession>A0A166B1Y9</accession>
<feature type="compositionally biased region" description="Acidic residues" evidence="16">
    <location>
        <begin position="226"/>
        <end position="242"/>
    </location>
</feature>
<feature type="transmembrane region" description="Helical" evidence="17">
    <location>
        <begin position="1576"/>
        <end position="1599"/>
    </location>
</feature>